<accession>A0ABW9Y8L4</accession>
<feature type="transmembrane region" description="Helical" evidence="1">
    <location>
        <begin position="108"/>
        <end position="125"/>
    </location>
</feature>
<feature type="transmembrane region" description="Helical" evidence="1">
    <location>
        <begin position="145"/>
        <end position="171"/>
    </location>
</feature>
<evidence type="ECO:0000256" key="1">
    <source>
        <dbReference type="SAM" id="Phobius"/>
    </source>
</evidence>
<name>A0ABW9Y8L4_9RHOB</name>
<sequence>MRASRGARRVTLCVVAFCVLNYILHNLGFVFFGREFADLVLPRGLRLEIGRMSATPRYASFADAYASFLVVILFQIMISMAMFLTLVIRRVLVGLKAIPKLELENVQLLAGVFLVLVVILTFIVPDSASIVFNENPRLGGKSICISTLFIAWPLLLVLVSFCGFLLFPAALNHNANFRGRDPNSSK</sequence>
<proteinExistence type="predicted"/>
<keyword evidence="1" id="KW-0472">Membrane</keyword>
<keyword evidence="1" id="KW-0812">Transmembrane</keyword>
<feature type="transmembrane region" description="Helical" evidence="1">
    <location>
        <begin position="65"/>
        <end position="88"/>
    </location>
</feature>
<dbReference type="Proteomes" id="UP001517376">
    <property type="component" value="Unassembled WGS sequence"/>
</dbReference>
<comment type="caution">
    <text evidence="2">The sequence shown here is derived from an EMBL/GenBank/DDBJ whole genome shotgun (WGS) entry which is preliminary data.</text>
</comment>
<gene>
    <name evidence="2" type="ORF">GU920_11430</name>
</gene>
<keyword evidence="1" id="KW-1133">Transmembrane helix</keyword>
<protein>
    <submittedName>
        <fullName evidence="2">Uncharacterized protein</fullName>
    </submittedName>
</protein>
<reference evidence="3" key="1">
    <citation type="submission" date="2020-01" db="EMBL/GenBank/DDBJ databases">
        <title>Sphingomonas sp. strain CSW-10.</title>
        <authorList>
            <person name="Chen W.-M."/>
        </authorList>
    </citation>
    <scope>NUCLEOTIDE SEQUENCE [LARGE SCALE GENOMIC DNA]</scope>
    <source>
        <strain evidence="3">CCP-1</strain>
    </source>
</reference>
<evidence type="ECO:0000313" key="2">
    <source>
        <dbReference type="EMBL" id="NBE08149.1"/>
    </source>
</evidence>
<dbReference type="EMBL" id="JAAATW010000002">
    <property type="protein sequence ID" value="NBE08149.1"/>
    <property type="molecule type" value="Genomic_DNA"/>
</dbReference>
<evidence type="ECO:0000313" key="3">
    <source>
        <dbReference type="Proteomes" id="UP001517376"/>
    </source>
</evidence>
<feature type="transmembrane region" description="Helical" evidence="1">
    <location>
        <begin position="12"/>
        <end position="32"/>
    </location>
</feature>
<keyword evidence="3" id="KW-1185">Reference proteome</keyword>
<organism evidence="2 3">
    <name type="scientific">Paragemmobacter ruber</name>
    <dbReference type="NCBI Taxonomy" id="1985673"/>
    <lineage>
        <taxon>Bacteria</taxon>
        <taxon>Pseudomonadati</taxon>
        <taxon>Pseudomonadota</taxon>
        <taxon>Alphaproteobacteria</taxon>
        <taxon>Rhodobacterales</taxon>
        <taxon>Paracoccaceae</taxon>
        <taxon>Paragemmobacter</taxon>
    </lineage>
</organism>
<dbReference type="RefSeq" id="WP_161767134.1">
    <property type="nucleotide sequence ID" value="NZ_JAAATW010000002.1"/>
</dbReference>